<dbReference type="AlphaFoldDB" id="A0AAV7THI8"/>
<name>A0AAV7THI8_PLEWA</name>
<evidence type="ECO:0000313" key="2">
    <source>
        <dbReference type="Proteomes" id="UP001066276"/>
    </source>
</evidence>
<reference evidence="1" key="1">
    <citation type="journal article" date="2022" name="bioRxiv">
        <title>Sequencing and chromosome-scale assembly of the giantPleurodeles waltlgenome.</title>
        <authorList>
            <person name="Brown T."/>
            <person name="Elewa A."/>
            <person name="Iarovenko S."/>
            <person name="Subramanian E."/>
            <person name="Araus A.J."/>
            <person name="Petzold A."/>
            <person name="Susuki M."/>
            <person name="Suzuki K.-i.T."/>
            <person name="Hayashi T."/>
            <person name="Toyoda A."/>
            <person name="Oliveira C."/>
            <person name="Osipova E."/>
            <person name="Leigh N.D."/>
            <person name="Simon A."/>
            <person name="Yun M.H."/>
        </authorList>
    </citation>
    <scope>NUCLEOTIDE SEQUENCE</scope>
    <source>
        <strain evidence="1">20211129_DDA</strain>
        <tissue evidence="1">Liver</tissue>
    </source>
</reference>
<organism evidence="1 2">
    <name type="scientific">Pleurodeles waltl</name>
    <name type="common">Iberian ribbed newt</name>
    <dbReference type="NCBI Taxonomy" id="8319"/>
    <lineage>
        <taxon>Eukaryota</taxon>
        <taxon>Metazoa</taxon>
        <taxon>Chordata</taxon>
        <taxon>Craniata</taxon>
        <taxon>Vertebrata</taxon>
        <taxon>Euteleostomi</taxon>
        <taxon>Amphibia</taxon>
        <taxon>Batrachia</taxon>
        <taxon>Caudata</taxon>
        <taxon>Salamandroidea</taxon>
        <taxon>Salamandridae</taxon>
        <taxon>Pleurodelinae</taxon>
        <taxon>Pleurodeles</taxon>
    </lineage>
</organism>
<dbReference type="Proteomes" id="UP001066276">
    <property type="component" value="Chromosome 3_2"/>
</dbReference>
<comment type="caution">
    <text evidence="1">The sequence shown here is derived from an EMBL/GenBank/DDBJ whole genome shotgun (WGS) entry which is preliminary data.</text>
</comment>
<protein>
    <submittedName>
        <fullName evidence="1">Uncharacterized protein</fullName>
    </submittedName>
</protein>
<proteinExistence type="predicted"/>
<sequence>MVNFMWFYGGDLPVSLCARHQVPDSARNVPLALPDVKREGCTPPHESVARRLCLVPPPCVESSKEKAAARKYVAQLLLPKISGSPSPSRALHVRVRQEARYWQLARGRGAALQTSQLWRFSHIQEEARGSGSHWLCSASPLQDILIPMGGSEKLGSPGAGAGIVSLPA</sequence>
<evidence type="ECO:0000313" key="1">
    <source>
        <dbReference type="EMBL" id="KAJ1176037.1"/>
    </source>
</evidence>
<gene>
    <name evidence="1" type="ORF">NDU88_001321</name>
</gene>
<accession>A0AAV7THI8</accession>
<dbReference type="EMBL" id="JANPWB010000006">
    <property type="protein sequence ID" value="KAJ1176037.1"/>
    <property type="molecule type" value="Genomic_DNA"/>
</dbReference>
<keyword evidence="2" id="KW-1185">Reference proteome</keyword>